<evidence type="ECO:0000259" key="1">
    <source>
        <dbReference type="Pfam" id="PF07703"/>
    </source>
</evidence>
<name>A0A9D4QLT8_DREPO</name>
<accession>A0A9D4QLT8</accession>
<gene>
    <name evidence="2" type="ORF">DPMN_108188</name>
</gene>
<protein>
    <recommendedName>
        <fullName evidence="1">Alpha-2-macroglobulin bait region domain-containing protein</fullName>
    </recommendedName>
</protein>
<reference evidence="2" key="1">
    <citation type="journal article" date="2019" name="bioRxiv">
        <title>The Genome of the Zebra Mussel, Dreissena polymorpha: A Resource for Invasive Species Research.</title>
        <authorList>
            <person name="McCartney M.A."/>
            <person name="Auch B."/>
            <person name="Kono T."/>
            <person name="Mallez S."/>
            <person name="Zhang Y."/>
            <person name="Obille A."/>
            <person name="Becker A."/>
            <person name="Abrahante J.E."/>
            <person name="Garbe J."/>
            <person name="Badalamenti J.P."/>
            <person name="Herman A."/>
            <person name="Mangelson H."/>
            <person name="Liachko I."/>
            <person name="Sullivan S."/>
            <person name="Sone E.D."/>
            <person name="Koren S."/>
            <person name="Silverstein K.A.T."/>
            <person name="Beckman K.B."/>
            <person name="Gohl D.M."/>
        </authorList>
    </citation>
    <scope>NUCLEOTIDE SEQUENCE</scope>
    <source>
        <strain evidence="2">Duluth1</strain>
        <tissue evidence="2">Whole animal</tissue>
    </source>
</reference>
<feature type="domain" description="Alpha-2-macroglobulin bait region" evidence="1">
    <location>
        <begin position="4"/>
        <end position="38"/>
    </location>
</feature>
<organism evidence="2 3">
    <name type="scientific">Dreissena polymorpha</name>
    <name type="common">Zebra mussel</name>
    <name type="synonym">Mytilus polymorpha</name>
    <dbReference type="NCBI Taxonomy" id="45954"/>
    <lineage>
        <taxon>Eukaryota</taxon>
        <taxon>Metazoa</taxon>
        <taxon>Spiralia</taxon>
        <taxon>Lophotrochozoa</taxon>
        <taxon>Mollusca</taxon>
        <taxon>Bivalvia</taxon>
        <taxon>Autobranchia</taxon>
        <taxon>Heteroconchia</taxon>
        <taxon>Euheterodonta</taxon>
        <taxon>Imparidentia</taxon>
        <taxon>Neoheterodontei</taxon>
        <taxon>Myida</taxon>
        <taxon>Dreissenoidea</taxon>
        <taxon>Dreissenidae</taxon>
        <taxon>Dreissena</taxon>
    </lineage>
</organism>
<evidence type="ECO:0000313" key="3">
    <source>
        <dbReference type="Proteomes" id="UP000828390"/>
    </source>
</evidence>
<dbReference type="AlphaFoldDB" id="A0A9D4QLT8"/>
<dbReference type="Pfam" id="PF07703">
    <property type="entry name" value="A2M_BRD"/>
    <property type="match status" value="1"/>
</dbReference>
<comment type="caution">
    <text evidence="2">The sequence shown here is derived from an EMBL/GenBank/DDBJ whole genome shotgun (WGS) entry which is preliminary data.</text>
</comment>
<dbReference type="EMBL" id="JAIWYP010000004">
    <property type="protein sequence ID" value="KAH3834855.1"/>
    <property type="molecule type" value="Genomic_DNA"/>
</dbReference>
<keyword evidence="3" id="KW-1185">Reference proteome</keyword>
<evidence type="ECO:0000313" key="2">
    <source>
        <dbReference type="EMBL" id="KAH3834855.1"/>
    </source>
</evidence>
<dbReference type="InterPro" id="IPR011625">
    <property type="entry name" value="A2M_N_BRD"/>
</dbReference>
<dbReference type="Proteomes" id="UP000828390">
    <property type="component" value="Unassembled WGS sequence"/>
</dbReference>
<proteinExistence type="predicted"/>
<sequence length="52" mass="5578">MSLDRKEARPGTELNLNVEGAPGSTCFIGMLDKSVTLLGENNQITPEKVSLC</sequence>
<dbReference type="Gene3D" id="6.20.50.160">
    <property type="match status" value="1"/>
</dbReference>
<reference evidence="2" key="2">
    <citation type="submission" date="2020-11" db="EMBL/GenBank/DDBJ databases">
        <authorList>
            <person name="McCartney M.A."/>
            <person name="Auch B."/>
            <person name="Kono T."/>
            <person name="Mallez S."/>
            <person name="Becker A."/>
            <person name="Gohl D.M."/>
            <person name="Silverstein K.A.T."/>
            <person name="Koren S."/>
            <person name="Bechman K.B."/>
            <person name="Herman A."/>
            <person name="Abrahante J.E."/>
            <person name="Garbe J."/>
        </authorList>
    </citation>
    <scope>NUCLEOTIDE SEQUENCE</scope>
    <source>
        <strain evidence="2">Duluth1</strain>
        <tissue evidence="2">Whole animal</tissue>
    </source>
</reference>